<dbReference type="AlphaFoldDB" id="A0A2N5IZA1"/>
<proteinExistence type="predicted"/>
<name>A0A2N5IZA1_9BIFI</name>
<reference evidence="1 2" key="1">
    <citation type="submission" date="2017-07" db="EMBL/GenBank/DDBJ databases">
        <title>Bifidobacterium novel species.</title>
        <authorList>
            <person name="Lugli G.A."/>
            <person name="Milani C."/>
            <person name="Duranti S."/>
            <person name="Mangifesta M."/>
        </authorList>
    </citation>
    <scope>NUCLEOTIDE SEQUENCE [LARGE SCALE GENOMIC DNA]</scope>
    <source>
        <strain evidence="1 2">77</strain>
    </source>
</reference>
<comment type="caution">
    <text evidence="1">The sequence shown here is derived from an EMBL/GenBank/DDBJ whole genome shotgun (WGS) entry which is preliminary data.</text>
</comment>
<dbReference type="EMBL" id="NMWT01000025">
    <property type="protein sequence ID" value="PLS27285.1"/>
    <property type="molecule type" value="Genomic_DNA"/>
</dbReference>
<gene>
    <name evidence="1" type="ORF">Uis4E_1681</name>
</gene>
<evidence type="ECO:0000313" key="2">
    <source>
        <dbReference type="Proteomes" id="UP000235034"/>
    </source>
</evidence>
<organism evidence="1 2">
    <name type="scientific">Bifidobacterium parmae</name>
    <dbReference type="NCBI Taxonomy" id="361854"/>
    <lineage>
        <taxon>Bacteria</taxon>
        <taxon>Bacillati</taxon>
        <taxon>Actinomycetota</taxon>
        <taxon>Actinomycetes</taxon>
        <taxon>Bifidobacteriales</taxon>
        <taxon>Bifidobacteriaceae</taxon>
        <taxon>Bifidobacterium</taxon>
    </lineage>
</organism>
<evidence type="ECO:0000313" key="1">
    <source>
        <dbReference type="EMBL" id="PLS27285.1"/>
    </source>
</evidence>
<dbReference type="Proteomes" id="UP000235034">
    <property type="component" value="Unassembled WGS sequence"/>
</dbReference>
<keyword evidence="2" id="KW-1185">Reference proteome</keyword>
<protein>
    <submittedName>
        <fullName evidence="1">Uncharacterized protein</fullName>
    </submittedName>
</protein>
<sequence>MLAAMRTTPFKKDSRTGCRMVMADDVLKFRRESERQRRKALEDMRDAAEEIGMYDTPDECIPVRTR</sequence>
<accession>A0A2N5IZA1</accession>